<dbReference type="Pfam" id="PF13191">
    <property type="entry name" value="AAA_16"/>
    <property type="match status" value="1"/>
</dbReference>
<dbReference type="PROSITE" id="PS50043">
    <property type="entry name" value="HTH_LUXR_2"/>
    <property type="match status" value="1"/>
</dbReference>
<dbReference type="PRINTS" id="PR00038">
    <property type="entry name" value="HTHLUXR"/>
</dbReference>
<dbReference type="Proteomes" id="UP001597479">
    <property type="component" value="Unassembled WGS sequence"/>
</dbReference>
<dbReference type="SUPFAM" id="SSF52540">
    <property type="entry name" value="P-loop containing nucleoside triphosphate hydrolases"/>
    <property type="match status" value="1"/>
</dbReference>
<keyword evidence="2" id="KW-0067">ATP-binding</keyword>
<protein>
    <submittedName>
        <fullName evidence="4">AAA family ATPase</fullName>
    </submittedName>
</protein>
<dbReference type="RefSeq" id="WP_377186435.1">
    <property type="nucleotide sequence ID" value="NZ_JBHUOG010000002.1"/>
</dbReference>
<dbReference type="PANTHER" id="PTHR16305">
    <property type="entry name" value="TESTICULAR SOLUBLE ADENYLYL CYCLASE"/>
    <property type="match status" value="1"/>
</dbReference>
<name>A0ABW5VW43_9MICO</name>
<dbReference type="Gene3D" id="1.10.10.10">
    <property type="entry name" value="Winged helix-like DNA-binding domain superfamily/Winged helix DNA-binding domain"/>
    <property type="match status" value="1"/>
</dbReference>
<evidence type="ECO:0000259" key="3">
    <source>
        <dbReference type="PROSITE" id="PS50043"/>
    </source>
</evidence>
<dbReference type="Pfam" id="PF00196">
    <property type="entry name" value="GerE"/>
    <property type="match status" value="1"/>
</dbReference>
<dbReference type="PANTHER" id="PTHR16305:SF35">
    <property type="entry name" value="TRANSCRIPTIONAL ACTIVATOR DOMAIN"/>
    <property type="match status" value="1"/>
</dbReference>
<gene>
    <name evidence="4" type="ORF">ACFS27_20015</name>
</gene>
<evidence type="ECO:0000313" key="4">
    <source>
        <dbReference type="EMBL" id="MFD2795858.1"/>
    </source>
</evidence>
<evidence type="ECO:0000256" key="1">
    <source>
        <dbReference type="ARBA" id="ARBA00022741"/>
    </source>
</evidence>
<dbReference type="InterPro" id="IPR027417">
    <property type="entry name" value="P-loop_NTPase"/>
</dbReference>
<comment type="caution">
    <text evidence="4">The sequence shown here is derived from an EMBL/GenBank/DDBJ whole genome shotgun (WGS) entry which is preliminary data.</text>
</comment>
<evidence type="ECO:0000313" key="5">
    <source>
        <dbReference type="Proteomes" id="UP001597479"/>
    </source>
</evidence>
<dbReference type="InterPro" id="IPR000792">
    <property type="entry name" value="Tscrpt_reg_LuxR_C"/>
</dbReference>
<organism evidence="4 5">
    <name type="scientific">Promicromonospora vindobonensis</name>
    <dbReference type="NCBI Taxonomy" id="195748"/>
    <lineage>
        <taxon>Bacteria</taxon>
        <taxon>Bacillati</taxon>
        <taxon>Actinomycetota</taxon>
        <taxon>Actinomycetes</taxon>
        <taxon>Micrococcales</taxon>
        <taxon>Promicromonosporaceae</taxon>
        <taxon>Promicromonospora</taxon>
    </lineage>
</organism>
<dbReference type="EMBL" id="JBHUOG010000002">
    <property type="protein sequence ID" value="MFD2795858.1"/>
    <property type="molecule type" value="Genomic_DNA"/>
</dbReference>
<dbReference type="InterPro" id="IPR036388">
    <property type="entry name" value="WH-like_DNA-bd_sf"/>
</dbReference>
<feature type="domain" description="HTH luxR-type" evidence="3">
    <location>
        <begin position="841"/>
        <end position="905"/>
    </location>
</feature>
<dbReference type="InterPro" id="IPR041664">
    <property type="entry name" value="AAA_16"/>
</dbReference>
<evidence type="ECO:0000256" key="2">
    <source>
        <dbReference type="ARBA" id="ARBA00022840"/>
    </source>
</evidence>
<dbReference type="InterPro" id="IPR016032">
    <property type="entry name" value="Sig_transdc_resp-reg_C-effctor"/>
</dbReference>
<proteinExistence type="predicted"/>
<dbReference type="CDD" id="cd06170">
    <property type="entry name" value="LuxR_C_like"/>
    <property type="match status" value="1"/>
</dbReference>
<accession>A0ABW5VW43</accession>
<keyword evidence="1" id="KW-0547">Nucleotide-binding</keyword>
<dbReference type="SMART" id="SM00421">
    <property type="entry name" value="HTH_LUXR"/>
    <property type="match status" value="1"/>
</dbReference>
<reference evidence="5" key="1">
    <citation type="journal article" date="2019" name="Int. J. Syst. Evol. Microbiol.">
        <title>The Global Catalogue of Microorganisms (GCM) 10K type strain sequencing project: providing services to taxonomists for standard genome sequencing and annotation.</title>
        <authorList>
            <consortium name="The Broad Institute Genomics Platform"/>
            <consortium name="The Broad Institute Genome Sequencing Center for Infectious Disease"/>
            <person name="Wu L."/>
            <person name="Ma J."/>
        </authorList>
    </citation>
    <scope>NUCLEOTIDE SEQUENCE [LARGE SCALE GENOMIC DNA]</scope>
    <source>
        <strain evidence="5">CCM 7044</strain>
    </source>
</reference>
<keyword evidence="5" id="KW-1185">Reference proteome</keyword>
<sequence length="905" mass="95420">MLSDTAGTGLRGRRGETETLDRLLRDVGAGQSRVLVLRGEAGSGKTALLDYLAAHAPTGTVLRAAGVEPEAEVAYSALQQLCAPLLTHLDRLPEPQRDTLATAFGLGAGDPPEALLVGLAVLGLFAEATSTRPLVCIVDDMQWVDRMSEVILTFVARRLQAESVALAFALRSPGDGEILSGLPTLLVDGLPAADARELLDTVLPELVDDHVRARVVAETRGNPLALLELPRGLTPAELAFGFGAPSSTPLVNRVEQGFQRRITALPADTRRLLLTAAVEPVGDVPLLWRALDRLDVVPAAAAPAEADGLLRIGTRVQFHHPLVRSACWRSATAPELREVHRALADVTDQGQDPDRHAWHRAHAATGPDNEVAGELERSADRALARGGRSAAASFLERAAELTSDPKARAARTLAAAGARFASGAVTTVPALLAAAELGPLDPLQRAAVERLRARVTFTLDRGRAGAPLLEAARRLEDLDPASARATYLLALGAAQYAGRLRSGDLSRAVDAAREVPPGEDLADLFLTGLTVRASAGYAAAVPHLRTALEALTDTDLPLLWLTAPVAIEVWDDGTWERLTEQALSSARSTGARSLLPTALDSRAVALVSAGQLAAASDLLTEAESFANATGPGTHPSAALVLAAHQGQELPTMRLIDATVREAEARGEGRWLGLAGYAEAVLYNGLGRYAAALEAARHAVEHDDLALSGWALGELVEAAARAGDVGSAGDARGRLAERTSAAGTDWALGAQAVADALAGPPAEADGRYREAVERLGATRLHLQTARARLLYGEWLRREKRRTAARDQLRAAYEVFATAGADGFAGRASRELAATGETVRKRSAGAADELTAQEGQIVRLAVAGRTNPEIGAELFLSPRTVEWHMGKVFAKLGIASRRELAAALRER</sequence>
<dbReference type="SUPFAM" id="SSF46894">
    <property type="entry name" value="C-terminal effector domain of the bipartite response regulators"/>
    <property type="match status" value="1"/>
</dbReference>